<proteinExistence type="predicted"/>
<sequence>MEPQPNRVGHGDERPKLTPVPLPIQPIRPEYTSYSAGITNTLSDGPPTATQSPTKAQLGASNSAFSPRRGSRIAVVLNSSLVRHDSHTFEPEHNDAEGFVVSDLTPQGRRMALLSSQPAVISELGPSPTRQATDTSTAMSTAPIRARGRPKGWKPGIPYGAHPHKTQATAAASREARQVKPRPPPNGFPKRRGRTPKAPSPQPRDIYCKLNPPFIAFMCEWQDCKAELHNLNTLRRHVYVVHSWDSTCRWGKCAHSEPHREFEDDESFHAHVEQAHLVPFAWHVGDGPKNSSGQNATAKANVEEGIPDYLKDENGNQVTPSVKDQKVEDFNTWRTNRRRLRELITRRDENLPDEEVNEITEGEE</sequence>
<feature type="domain" description="C2H2-type" evidence="2">
    <location>
        <begin position="219"/>
        <end position="242"/>
    </location>
</feature>
<evidence type="ECO:0000313" key="4">
    <source>
        <dbReference type="Proteomes" id="UP001498421"/>
    </source>
</evidence>
<evidence type="ECO:0000256" key="1">
    <source>
        <dbReference type="SAM" id="MobiDB-lite"/>
    </source>
</evidence>
<comment type="caution">
    <text evidence="3">The sequence shown here is derived from an EMBL/GenBank/DDBJ whole genome shotgun (WGS) entry which is preliminary data.</text>
</comment>
<dbReference type="InterPro" id="IPR013087">
    <property type="entry name" value="Znf_C2H2_type"/>
</dbReference>
<protein>
    <recommendedName>
        <fullName evidence="2">C2H2-type domain-containing protein</fullName>
    </recommendedName>
</protein>
<evidence type="ECO:0000313" key="3">
    <source>
        <dbReference type="EMBL" id="KAK7424196.1"/>
    </source>
</evidence>
<feature type="region of interest" description="Disordered" evidence="1">
    <location>
        <begin position="122"/>
        <end position="205"/>
    </location>
</feature>
<keyword evidence="4" id="KW-1185">Reference proteome</keyword>
<feature type="compositionally biased region" description="Polar residues" evidence="1">
    <location>
        <begin position="32"/>
        <end position="65"/>
    </location>
</feature>
<organism evidence="3 4">
    <name type="scientific">Neonectria magnoliae</name>
    <dbReference type="NCBI Taxonomy" id="2732573"/>
    <lineage>
        <taxon>Eukaryota</taxon>
        <taxon>Fungi</taxon>
        <taxon>Dikarya</taxon>
        <taxon>Ascomycota</taxon>
        <taxon>Pezizomycotina</taxon>
        <taxon>Sordariomycetes</taxon>
        <taxon>Hypocreomycetidae</taxon>
        <taxon>Hypocreales</taxon>
        <taxon>Nectriaceae</taxon>
        <taxon>Neonectria</taxon>
    </lineage>
</organism>
<evidence type="ECO:0000259" key="2">
    <source>
        <dbReference type="PROSITE" id="PS00028"/>
    </source>
</evidence>
<accession>A0ABR1HT06</accession>
<dbReference type="PROSITE" id="PS00028">
    <property type="entry name" value="ZINC_FINGER_C2H2_1"/>
    <property type="match status" value="1"/>
</dbReference>
<feature type="compositionally biased region" description="Polar residues" evidence="1">
    <location>
        <begin position="128"/>
        <end position="140"/>
    </location>
</feature>
<dbReference type="Proteomes" id="UP001498421">
    <property type="component" value="Unassembled WGS sequence"/>
</dbReference>
<name>A0ABR1HT06_9HYPO</name>
<reference evidence="3 4" key="1">
    <citation type="journal article" date="2025" name="Microbiol. Resour. Announc.">
        <title>Draft genome sequences for Neonectria magnoliae and Neonectria punicea, canker pathogens of Liriodendron tulipifera and Acer saccharum in West Virginia.</title>
        <authorList>
            <person name="Petronek H.M."/>
            <person name="Kasson M.T."/>
            <person name="Metheny A.M."/>
            <person name="Stauder C.M."/>
            <person name="Lovett B."/>
            <person name="Lynch S.C."/>
            <person name="Garnas J.R."/>
            <person name="Kasson L.R."/>
            <person name="Stajich J.E."/>
        </authorList>
    </citation>
    <scope>NUCLEOTIDE SEQUENCE [LARGE SCALE GENOMIC DNA]</scope>
    <source>
        <strain evidence="3 4">NRRL 64651</strain>
    </source>
</reference>
<gene>
    <name evidence="3" type="ORF">QQZ08_008684</name>
</gene>
<dbReference type="EMBL" id="JAZAVK010000092">
    <property type="protein sequence ID" value="KAK7424196.1"/>
    <property type="molecule type" value="Genomic_DNA"/>
</dbReference>
<feature type="region of interest" description="Disordered" evidence="1">
    <location>
        <begin position="1"/>
        <end position="66"/>
    </location>
</feature>